<sequence>MCKTNYQALRERYSPIQVPECPVCGDEMSIQRIFSRTHIVYACTGEGDDGYFKTGRTFADEHYLKSRVTVVDVSDPDVLALLKELEVKDKRIAELTDALTQMINAHKTTIRFGHERITECGGDCDSPEKMISENPDIRMAEAVLRAGIKTE</sequence>
<dbReference type="AlphaFoldDB" id="A0A0M1U6R9"/>
<dbReference type="EMBL" id="UFYN01000009">
    <property type="protein sequence ID" value="STE77735.1"/>
    <property type="molecule type" value="Genomic_DNA"/>
</dbReference>
<reference evidence="7 8" key="2">
    <citation type="submission" date="2018-06" db="EMBL/GenBank/DDBJ databases">
        <authorList>
            <consortium name="Pathogen Informatics"/>
            <person name="Doyle S."/>
        </authorList>
    </citation>
    <scope>NUCLEOTIDE SEQUENCE [LARGE SCALE GENOMIC DNA]</scope>
    <source>
        <strain evidence="4 7">NCTC11181</strain>
        <strain evidence="6 8">NCTC11341</strain>
    </source>
</reference>
<name>A0A0M1U6R9_ECOLX</name>
<dbReference type="Proteomes" id="UP000594864">
    <property type="component" value="Chromosome"/>
</dbReference>
<dbReference type="Proteomes" id="UP000254219">
    <property type="component" value="Unassembled WGS sequence"/>
</dbReference>
<dbReference type="InterPro" id="IPR025153">
    <property type="entry name" value="Ead_Ea22"/>
</dbReference>
<evidence type="ECO:0000313" key="7">
    <source>
        <dbReference type="Proteomes" id="UP000254219"/>
    </source>
</evidence>
<evidence type="ECO:0000313" key="3">
    <source>
        <dbReference type="EMBL" id="QPR05753.1"/>
    </source>
</evidence>
<dbReference type="Proteomes" id="UP000254428">
    <property type="component" value="Unassembled WGS sequence"/>
</dbReference>
<dbReference type="Pfam" id="PF13935">
    <property type="entry name" value="Ead_Ea22"/>
    <property type="match status" value="1"/>
</dbReference>
<evidence type="ECO:0000313" key="9">
    <source>
        <dbReference type="Proteomes" id="UP000594864"/>
    </source>
</evidence>
<protein>
    <submittedName>
        <fullName evidence="3">Ead/Ea22-like family protein</fullName>
    </submittedName>
    <submittedName>
        <fullName evidence="4">Putative EA22-like protein</fullName>
    </submittedName>
</protein>
<dbReference type="EMBL" id="CP065611">
    <property type="protein sequence ID" value="QPR05753.1"/>
    <property type="molecule type" value="Genomic_DNA"/>
</dbReference>
<reference evidence="3 9" key="3">
    <citation type="submission" date="2020-12" db="EMBL/GenBank/DDBJ databases">
        <title>FDA dAtabase for Regulatory Grade micrObial Sequences (FDA-ARGOS): Supporting development and validation of Infectious Disease Dx tests.</title>
        <authorList>
            <person name="Sproer C."/>
            <person name="Gronow S."/>
            <person name="Severitt S."/>
            <person name="Schroder I."/>
            <person name="Tallon L."/>
            <person name="Sadzewicz L."/>
            <person name="Zhao X."/>
            <person name="Boylan J."/>
            <person name="Ott S."/>
            <person name="Bowen H."/>
            <person name="Vavikolanu K."/>
            <person name="Mehta A."/>
            <person name="Aluvathingal J."/>
            <person name="Nadendla S."/>
            <person name="Lowell S."/>
            <person name="Myers T."/>
            <person name="Yan Y."/>
            <person name="Sichtig H."/>
        </authorList>
    </citation>
    <scope>NUCLEOTIDE SEQUENCE [LARGE SCALE GENOMIC DNA]</scope>
    <source>
        <strain evidence="3 9">FDAARGOS_945</strain>
    </source>
</reference>
<gene>
    <name evidence="1" type="ORF">DL968_21555</name>
    <name evidence="3" type="ORF">I6H02_04765</name>
    <name evidence="2" type="ORF">I6H02_24800</name>
    <name evidence="4" type="ORF">NCTC11181_00108</name>
    <name evidence="5" type="ORF">NCTC11181_05706</name>
    <name evidence="6" type="ORF">NCTC11341_05956</name>
</gene>
<organism evidence="3 9">
    <name type="scientific">Escherichia coli</name>
    <dbReference type="NCBI Taxonomy" id="562"/>
    <lineage>
        <taxon>Bacteria</taxon>
        <taxon>Pseudomonadati</taxon>
        <taxon>Pseudomonadota</taxon>
        <taxon>Gammaproteobacteria</taxon>
        <taxon>Enterobacterales</taxon>
        <taxon>Enterobacteriaceae</taxon>
        <taxon>Escherichia</taxon>
    </lineage>
</organism>
<dbReference type="EMBL" id="AAVTXU010000117">
    <property type="protein sequence ID" value="EGE1990159.1"/>
    <property type="molecule type" value="Genomic_DNA"/>
</dbReference>
<evidence type="ECO:0000313" key="4">
    <source>
        <dbReference type="EMBL" id="STD33997.1"/>
    </source>
</evidence>
<dbReference type="Proteomes" id="UP000854059">
    <property type="component" value="Unassembled WGS sequence"/>
</dbReference>
<evidence type="ECO:0000313" key="1">
    <source>
        <dbReference type="EMBL" id="EGE1990159.1"/>
    </source>
</evidence>
<evidence type="ECO:0000313" key="6">
    <source>
        <dbReference type="EMBL" id="STH74221.1"/>
    </source>
</evidence>
<dbReference type="EMBL" id="UFYN01000002">
    <property type="protein sequence ID" value="STD33997.1"/>
    <property type="molecule type" value="Genomic_DNA"/>
</dbReference>
<evidence type="ECO:0000313" key="8">
    <source>
        <dbReference type="Proteomes" id="UP000254428"/>
    </source>
</evidence>
<evidence type="ECO:0000313" key="5">
    <source>
        <dbReference type="EMBL" id="STE77735.1"/>
    </source>
</evidence>
<evidence type="ECO:0000313" key="2">
    <source>
        <dbReference type="EMBL" id="QPR04701.1"/>
    </source>
</evidence>
<dbReference type="RefSeq" id="WP_000335375.1">
    <property type="nucleotide sequence ID" value="NZ_CABEFB020000007.1"/>
</dbReference>
<proteinExistence type="predicted"/>
<accession>A0A0M1U6R9</accession>
<dbReference type="EMBL" id="UGBT01000002">
    <property type="protein sequence ID" value="STH74221.1"/>
    <property type="molecule type" value="Genomic_DNA"/>
</dbReference>
<dbReference type="EMBL" id="CP065611">
    <property type="protein sequence ID" value="QPR04701.1"/>
    <property type="molecule type" value="Genomic_DNA"/>
</dbReference>
<reference evidence="1" key="1">
    <citation type="submission" date="2018-05" db="EMBL/GenBank/DDBJ databases">
        <authorList>
            <person name="Ashton P.M."/>
            <person name="Dallman T."/>
            <person name="Nair S."/>
            <person name="De Pinna E."/>
            <person name="Peters T."/>
            <person name="Grant K."/>
        </authorList>
    </citation>
    <scope>NUCLEOTIDE SEQUENCE</scope>
    <source>
        <strain evidence="1">412057</strain>
    </source>
</reference>